<dbReference type="Pfam" id="PF00135">
    <property type="entry name" value="COesterase"/>
    <property type="match status" value="1"/>
</dbReference>
<dbReference type="RefSeq" id="WP_164533216.1">
    <property type="nucleotide sequence ID" value="NZ_JAALFG010000001.1"/>
</dbReference>
<accession>A0A6M1SVP0</accession>
<dbReference type="InterPro" id="IPR029058">
    <property type="entry name" value="AB_hydrolase_fold"/>
</dbReference>
<evidence type="ECO:0000256" key="2">
    <source>
        <dbReference type="ARBA" id="ARBA00022801"/>
    </source>
</evidence>
<evidence type="ECO:0000259" key="4">
    <source>
        <dbReference type="Pfam" id="PF00135"/>
    </source>
</evidence>
<protein>
    <recommendedName>
        <fullName evidence="3">Carboxylic ester hydrolase</fullName>
        <ecNumber evidence="3">3.1.1.-</ecNumber>
    </recommendedName>
</protein>
<feature type="domain" description="Carboxylesterase type B" evidence="4">
    <location>
        <begin position="41"/>
        <end position="521"/>
    </location>
</feature>
<dbReference type="Proteomes" id="UP000474802">
    <property type="component" value="Unassembled WGS sequence"/>
</dbReference>
<keyword evidence="6" id="KW-1185">Reference proteome</keyword>
<dbReference type="PANTHER" id="PTHR43918">
    <property type="entry name" value="ACETYLCHOLINESTERASE"/>
    <property type="match status" value="1"/>
</dbReference>
<dbReference type="SUPFAM" id="SSF53474">
    <property type="entry name" value="alpha/beta-Hydrolases"/>
    <property type="match status" value="1"/>
</dbReference>
<comment type="caution">
    <text evidence="5">The sequence shown here is derived from an EMBL/GenBank/DDBJ whole genome shotgun (WGS) entry which is preliminary data.</text>
</comment>
<dbReference type="PROSITE" id="PS00122">
    <property type="entry name" value="CARBOXYLESTERASE_B_1"/>
    <property type="match status" value="1"/>
</dbReference>
<keyword evidence="2 3" id="KW-0378">Hydrolase</keyword>
<organism evidence="5 6">
    <name type="scientific">Devosia aurantiaca</name>
    <dbReference type="NCBI Taxonomy" id="2714858"/>
    <lineage>
        <taxon>Bacteria</taxon>
        <taxon>Pseudomonadati</taxon>
        <taxon>Pseudomonadota</taxon>
        <taxon>Alphaproteobacteria</taxon>
        <taxon>Hyphomicrobiales</taxon>
        <taxon>Devosiaceae</taxon>
        <taxon>Devosia</taxon>
    </lineage>
</organism>
<dbReference type="PANTHER" id="PTHR43918:SF4">
    <property type="entry name" value="CARBOXYLIC ESTER HYDROLASE"/>
    <property type="match status" value="1"/>
</dbReference>
<evidence type="ECO:0000313" key="6">
    <source>
        <dbReference type="Proteomes" id="UP000474802"/>
    </source>
</evidence>
<proteinExistence type="inferred from homology"/>
<dbReference type="AlphaFoldDB" id="A0A6M1SVP0"/>
<dbReference type="Gene3D" id="3.40.50.1820">
    <property type="entry name" value="alpha/beta hydrolase"/>
    <property type="match status" value="1"/>
</dbReference>
<sequence>MTFQGAKILRTPAISRLALAVATTLAVSNVQAQVVDPIEPIKTNSGLVAGQVLEPGVKAWLGIPFAKPPTQDLRWQPPQPISWDGTWNADRLGPECIQDLRPHNINHYFAEEPTSENCLYMNVWAPEDATATSKLPVVVFIYGGGGTVGSSGIDTYAGQEIAKKDAIFVNFNYRVGILGFMAHPELSAEQDGHSGNYAYLDQNAALKWINENIEQFGGDPERVVIMGQSAGARAVTEQIYSPLSAGLFSGAVMSSGCTWDIAGTSLEDGEKTGLEVQAALGVDSLEAMRYVPADKILAIQNETQLGVSRSGIRTSGVIDGYFMPKSQAEIQDAGEMNDVPIIAHFNRDEASTPFSAAKTVAEYEALASELYGENAEAFLATFPVASDDEVADQTTAIALANRHAKNAVGCAEIQSEVNESPAFISMFSRKHTFGGFDYADIDESTVGAYHTADIPFWFGTLEAFNKFHNGRNWSDDDRALSNDMMDSLIAFASTGNPATEAVAWELWSAENQMMMEFADGAELVSVNPKGIDWLAANPIPTAPAVPAPGRIEGVGPRD</sequence>
<dbReference type="InterPro" id="IPR050654">
    <property type="entry name" value="AChE-related_enzymes"/>
</dbReference>
<feature type="chain" id="PRO_5027146142" description="Carboxylic ester hydrolase" evidence="3">
    <location>
        <begin position="33"/>
        <end position="558"/>
    </location>
</feature>
<dbReference type="InterPro" id="IPR019826">
    <property type="entry name" value="Carboxylesterase_B_AS"/>
</dbReference>
<keyword evidence="3" id="KW-0732">Signal</keyword>
<name>A0A6M1SVP0_9HYPH</name>
<reference evidence="5 6" key="2">
    <citation type="submission" date="2020-03" db="EMBL/GenBank/DDBJ databases">
        <title>Devosia chinhatensis sp. nov., isolated from a hexachlorocyclohexane (HCH) dump site in India.</title>
        <authorList>
            <person name="Kumar M."/>
            <person name="Lal R."/>
        </authorList>
    </citation>
    <scope>NUCLEOTIDE SEQUENCE [LARGE SCALE GENOMIC DNA]</scope>
    <source>
        <strain evidence="5 6">H239</strain>
    </source>
</reference>
<dbReference type="InterPro" id="IPR002018">
    <property type="entry name" value="CarbesteraseB"/>
</dbReference>
<evidence type="ECO:0000256" key="3">
    <source>
        <dbReference type="RuleBase" id="RU361235"/>
    </source>
</evidence>
<feature type="signal peptide" evidence="3">
    <location>
        <begin position="1"/>
        <end position="32"/>
    </location>
</feature>
<dbReference type="EMBL" id="JAALFG010000001">
    <property type="protein sequence ID" value="NGP16991.1"/>
    <property type="molecule type" value="Genomic_DNA"/>
</dbReference>
<gene>
    <name evidence="5" type="ORF">G5575_04165</name>
</gene>
<dbReference type="EC" id="3.1.1.-" evidence="3"/>
<evidence type="ECO:0000313" key="5">
    <source>
        <dbReference type="EMBL" id="NGP16991.1"/>
    </source>
</evidence>
<comment type="similarity">
    <text evidence="1 3">Belongs to the type-B carboxylesterase/lipase family.</text>
</comment>
<reference evidence="5 6" key="1">
    <citation type="submission" date="2020-02" db="EMBL/GenBank/DDBJ databases">
        <authorList>
            <person name="Khan S.A."/>
            <person name="Jeon C.O."/>
            <person name="Chun B.H."/>
        </authorList>
    </citation>
    <scope>NUCLEOTIDE SEQUENCE [LARGE SCALE GENOMIC DNA]</scope>
    <source>
        <strain evidence="5 6">H239</strain>
    </source>
</reference>
<evidence type="ECO:0000256" key="1">
    <source>
        <dbReference type="ARBA" id="ARBA00005964"/>
    </source>
</evidence>
<dbReference type="GO" id="GO:0052689">
    <property type="term" value="F:carboxylic ester hydrolase activity"/>
    <property type="evidence" value="ECO:0007669"/>
    <property type="project" value="TreeGrafter"/>
</dbReference>